<evidence type="ECO:0000313" key="12">
    <source>
        <dbReference type="RefSeq" id="XP_056694599.1"/>
    </source>
</evidence>
<dbReference type="Gene3D" id="3.40.50.300">
    <property type="entry name" value="P-loop containing nucleotide triphosphate hydrolases"/>
    <property type="match status" value="1"/>
</dbReference>
<dbReference type="InterPro" id="IPR055414">
    <property type="entry name" value="LRR_R13L4/SHOC2-like"/>
</dbReference>
<evidence type="ECO:0000313" key="11">
    <source>
        <dbReference type="RefSeq" id="XP_056694598.1"/>
    </source>
</evidence>
<dbReference type="Pfam" id="PF00931">
    <property type="entry name" value="NB-ARC"/>
    <property type="match status" value="1"/>
</dbReference>
<dbReference type="PANTHER" id="PTHR36766">
    <property type="entry name" value="PLANT BROAD-SPECTRUM MILDEW RESISTANCE PROTEIN RPW8"/>
    <property type="match status" value="1"/>
</dbReference>
<keyword evidence="3" id="KW-0611">Plant defense</keyword>
<dbReference type="RefSeq" id="XP_056694598.1">
    <property type="nucleotide sequence ID" value="XM_056838620.1"/>
</dbReference>
<keyword evidence="10" id="KW-1185">Reference proteome</keyword>
<feature type="domain" description="Disease resistance R13L4/SHOC-2-like LRR" evidence="9">
    <location>
        <begin position="607"/>
        <end position="841"/>
    </location>
</feature>
<dbReference type="Pfam" id="PF23559">
    <property type="entry name" value="WHD_DRP"/>
    <property type="match status" value="1"/>
</dbReference>
<dbReference type="InterPro" id="IPR058922">
    <property type="entry name" value="WHD_DRP"/>
</dbReference>
<dbReference type="Gene3D" id="3.80.10.10">
    <property type="entry name" value="Ribonuclease Inhibitor"/>
    <property type="match status" value="2"/>
</dbReference>
<evidence type="ECO:0000256" key="4">
    <source>
        <dbReference type="ARBA" id="ARBA00022840"/>
    </source>
</evidence>
<dbReference type="RefSeq" id="XP_056694600.1">
    <property type="nucleotide sequence ID" value="XM_056838622.1"/>
</dbReference>
<dbReference type="SUPFAM" id="SSF52058">
    <property type="entry name" value="L domain-like"/>
    <property type="match status" value="1"/>
</dbReference>
<dbReference type="PRINTS" id="PR00364">
    <property type="entry name" value="DISEASERSIST"/>
</dbReference>
<feature type="domain" description="NB-ARC" evidence="5">
    <location>
        <begin position="217"/>
        <end position="387"/>
    </location>
</feature>
<sequence>MNAPEISKTTTLLPLRCLMNSTSQYEAKTSQKLIAAVVLFFVLLASSSTSPSPAVLSAAQTLFAVLQCSEVKQVCSILGCKSQLNDLSGTVVRIKAALEDAEAKQELSKQDRLFIEELKDAVYDADDLFDEFVTLAEQEKLTKGIKVRVLALFGKYGTAYNMAQGVKMIKKKLDAIASDTRFNFNIDSKPIRNRRLETCSYVYEADIIGREPDLEKIVCVLLDPIVQQNVSFLPIVGMGGLGKTALAQLVFNDARVKNAFPLMLWACVADENQKLLDVQGVLGRILASANEGHTKNEGCTMDGLQSQLREQLAGKKYLLVLDDVWTENSEQWRILIQFLMGGQRGSWIVVTTRSKKTAGIMGDSPRHDLQGLSKDNSWCLFKRVAFGSQHANPPEDLVKLGQDIVVRCANVPLAIRVVGSLLYDQEKHKWLSVQKLGLAKVEGSQDGIIPILKLSYYQLESPLKCCFGYCAIFPKDQRISKMTLIQLWMAQGYIQLDDRHLNMEDVSEEFFSILLQRCFFQDVVKDKYGGIRSFKIHDLMHDLAQEVAGKEICIANTINGDVDKKIRHLSDFNIGSSSLSFTKTQIRSYLSFARYYDYAMDVSCVAALLANWKYLRALDLNFLQIKSFPGSIGKLIHLRYLCLSNNHELEVLPGPITKLHNLQILNLDGCLSLKELPKDLCKLVKLRVLDLKGCNNLSYMPRGMGKLTCLHTLNKFVVGNTRSNKELFSGLEDLKALTNLKGYLEIDIHFMDTGVNVGNKNGDREGDCLGNKEHLKDVYFYFSRTEGKGREEYDEAVMGELQPHPNLEKFMVNYYRGVRMPRWPIEDNLATFLPNLVHMELMYCPNLQYSGHLRLPLLKILAVGNCPNLLAILQCPGLEVLYLRGFNKRLEIIRRIKSKEFGEATPGGIPASSSFSHDIGLKVTVDNVAWLNSLRMDSFLGLGTLIIRWDKEVESLGEAREAFRRCSSSLISLKIENCFKLKSVVFGGLEHLTALETLKIKNCSNLSLSEEVEREDGMPWQPFHHPLRSLKLDCVSDDLPNWIQYLTSLQTLKIGLCPGLESLPKWMSKLTSLKKLELMYWPHCPREGYQQSTGDDLAHIQHIPEIKIRRHY</sequence>
<evidence type="ECO:0000313" key="10">
    <source>
        <dbReference type="Proteomes" id="UP000813463"/>
    </source>
</evidence>
<dbReference type="Gene3D" id="1.10.8.430">
    <property type="entry name" value="Helical domain of apoptotic protease-activating factors"/>
    <property type="match status" value="1"/>
</dbReference>
<keyword evidence="2" id="KW-0547">Nucleotide-binding</keyword>
<dbReference type="InterPro" id="IPR042197">
    <property type="entry name" value="Apaf_helical"/>
</dbReference>
<evidence type="ECO:0000259" key="7">
    <source>
        <dbReference type="Pfam" id="PF23247"/>
    </source>
</evidence>
<dbReference type="InterPro" id="IPR041118">
    <property type="entry name" value="Rx_N"/>
</dbReference>
<dbReference type="SUPFAM" id="SSF52540">
    <property type="entry name" value="P-loop containing nucleoside triphosphate hydrolases"/>
    <property type="match status" value="1"/>
</dbReference>
<dbReference type="Proteomes" id="UP000813463">
    <property type="component" value="Chromosome 3"/>
</dbReference>
<feature type="domain" description="Disease resistance protein At4g27190-like leucine-rich repeats" evidence="7">
    <location>
        <begin position="964"/>
        <end position="1078"/>
    </location>
</feature>
<dbReference type="InterPro" id="IPR002182">
    <property type="entry name" value="NB-ARC"/>
</dbReference>
<feature type="domain" description="Disease resistance N-terminal" evidence="6">
    <location>
        <begin position="69"/>
        <end position="142"/>
    </location>
</feature>
<gene>
    <name evidence="11 12 13 14" type="primary">LOC110799132</name>
</gene>
<keyword evidence="4" id="KW-0067">ATP-binding</keyword>
<evidence type="ECO:0000256" key="1">
    <source>
        <dbReference type="ARBA" id="ARBA00022737"/>
    </source>
</evidence>
<evidence type="ECO:0000259" key="5">
    <source>
        <dbReference type="Pfam" id="PF00931"/>
    </source>
</evidence>
<dbReference type="RefSeq" id="XP_056694601.1">
    <property type="nucleotide sequence ID" value="XM_056838623.1"/>
</dbReference>
<protein>
    <submittedName>
        <fullName evidence="11 12">Disease resistance protein RGA1 isoform X1</fullName>
    </submittedName>
</protein>
<evidence type="ECO:0000256" key="2">
    <source>
        <dbReference type="ARBA" id="ARBA00022741"/>
    </source>
</evidence>
<evidence type="ECO:0000256" key="3">
    <source>
        <dbReference type="ARBA" id="ARBA00022821"/>
    </source>
</evidence>
<dbReference type="PANTHER" id="PTHR36766:SF35">
    <property type="entry name" value="DISEASE RESISTANCE PROTEIN RGA3"/>
    <property type="match status" value="1"/>
</dbReference>
<evidence type="ECO:0000313" key="13">
    <source>
        <dbReference type="RefSeq" id="XP_056694600.1"/>
    </source>
</evidence>
<dbReference type="Pfam" id="PF23247">
    <property type="entry name" value="LRR_RPS2"/>
    <property type="match status" value="1"/>
</dbReference>
<dbReference type="Gene3D" id="1.20.5.4130">
    <property type="match status" value="1"/>
</dbReference>
<evidence type="ECO:0000259" key="9">
    <source>
        <dbReference type="Pfam" id="PF23598"/>
    </source>
</evidence>
<dbReference type="InterPro" id="IPR057135">
    <property type="entry name" value="At4g27190-like_LRR"/>
</dbReference>
<evidence type="ECO:0000313" key="14">
    <source>
        <dbReference type="RefSeq" id="XP_056694601.1"/>
    </source>
</evidence>
<reference evidence="11 12" key="2">
    <citation type="submission" date="2025-05" db="UniProtKB">
        <authorList>
            <consortium name="RefSeq"/>
        </authorList>
    </citation>
    <scope>IDENTIFICATION</scope>
    <source>
        <tissue evidence="11 12">Leaf</tissue>
    </source>
</reference>
<accession>A0ABM3RG58</accession>
<dbReference type="Pfam" id="PF18052">
    <property type="entry name" value="Rx_N"/>
    <property type="match status" value="1"/>
</dbReference>
<keyword evidence="1" id="KW-0677">Repeat</keyword>
<dbReference type="InterPro" id="IPR027417">
    <property type="entry name" value="P-loop_NTPase"/>
</dbReference>
<organism evidence="10 11">
    <name type="scientific">Spinacia oleracea</name>
    <name type="common">Spinach</name>
    <dbReference type="NCBI Taxonomy" id="3562"/>
    <lineage>
        <taxon>Eukaryota</taxon>
        <taxon>Viridiplantae</taxon>
        <taxon>Streptophyta</taxon>
        <taxon>Embryophyta</taxon>
        <taxon>Tracheophyta</taxon>
        <taxon>Spermatophyta</taxon>
        <taxon>Magnoliopsida</taxon>
        <taxon>eudicotyledons</taxon>
        <taxon>Gunneridae</taxon>
        <taxon>Pentapetalae</taxon>
        <taxon>Caryophyllales</taxon>
        <taxon>Chenopodiaceae</taxon>
        <taxon>Chenopodioideae</taxon>
        <taxon>Anserineae</taxon>
        <taxon>Spinacia</taxon>
    </lineage>
</organism>
<dbReference type="RefSeq" id="XP_056694599.1">
    <property type="nucleotide sequence ID" value="XM_056838621.1"/>
</dbReference>
<feature type="domain" description="Disease resistance protein winged helix" evidence="8">
    <location>
        <begin position="472"/>
        <end position="544"/>
    </location>
</feature>
<dbReference type="Gene3D" id="1.10.10.10">
    <property type="entry name" value="Winged helix-like DNA-binding domain superfamily/Winged helix DNA-binding domain"/>
    <property type="match status" value="1"/>
</dbReference>
<evidence type="ECO:0000259" key="8">
    <source>
        <dbReference type="Pfam" id="PF23559"/>
    </source>
</evidence>
<dbReference type="GeneID" id="110799132"/>
<evidence type="ECO:0000259" key="6">
    <source>
        <dbReference type="Pfam" id="PF18052"/>
    </source>
</evidence>
<reference evidence="10" key="1">
    <citation type="journal article" date="2021" name="Nat. Commun.">
        <title>Genomic analyses provide insights into spinach domestication and the genetic basis of agronomic traits.</title>
        <authorList>
            <person name="Cai X."/>
            <person name="Sun X."/>
            <person name="Xu C."/>
            <person name="Sun H."/>
            <person name="Wang X."/>
            <person name="Ge C."/>
            <person name="Zhang Z."/>
            <person name="Wang Q."/>
            <person name="Fei Z."/>
            <person name="Jiao C."/>
            <person name="Wang Q."/>
        </authorList>
    </citation>
    <scope>NUCLEOTIDE SEQUENCE [LARGE SCALE GENOMIC DNA]</scope>
    <source>
        <strain evidence="10">cv. Varoflay</strain>
    </source>
</reference>
<dbReference type="InterPro" id="IPR032675">
    <property type="entry name" value="LRR_dom_sf"/>
</dbReference>
<dbReference type="Pfam" id="PF23598">
    <property type="entry name" value="LRR_14"/>
    <property type="match status" value="1"/>
</dbReference>
<dbReference type="InterPro" id="IPR036388">
    <property type="entry name" value="WH-like_DNA-bd_sf"/>
</dbReference>
<proteinExistence type="predicted"/>
<name>A0ABM3RG58_SPIOL</name>